<evidence type="ECO:0000259" key="1">
    <source>
        <dbReference type="Pfam" id="PF07110"/>
    </source>
</evidence>
<dbReference type="GO" id="GO:0016491">
    <property type="term" value="F:oxidoreductase activity"/>
    <property type="evidence" value="ECO:0007669"/>
    <property type="project" value="InterPro"/>
</dbReference>
<organism evidence="2 3">
    <name type="scientific">Bradyrhizobium yuanmingense</name>
    <dbReference type="NCBI Taxonomy" id="108015"/>
    <lineage>
        <taxon>Bacteria</taxon>
        <taxon>Pseudomonadati</taxon>
        <taxon>Pseudomonadota</taxon>
        <taxon>Alphaproteobacteria</taxon>
        <taxon>Hyphomicrobiales</taxon>
        <taxon>Nitrobacteraceae</taxon>
        <taxon>Bradyrhizobium</taxon>
    </lineage>
</organism>
<dbReference type="RefSeq" id="WP_057030019.1">
    <property type="nucleotide sequence ID" value="NZ_LJYF01000040.1"/>
</dbReference>
<gene>
    <name evidence="2" type="ORF">AOQ72_01285</name>
</gene>
<accession>A0A0R3BV83</accession>
<dbReference type="InterPro" id="IPR009799">
    <property type="entry name" value="EthD_dom"/>
</dbReference>
<evidence type="ECO:0000313" key="3">
    <source>
        <dbReference type="Proteomes" id="UP000051380"/>
    </source>
</evidence>
<proteinExistence type="predicted"/>
<dbReference type="Pfam" id="PF07110">
    <property type="entry name" value="EthD"/>
    <property type="match status" value="1"/>
</dbReference>
<dbReference type="NCBIfam" id="TIGR02118">
    <property type="entry name" value="EthD family reductase"/>
    <property type="match status" value="1"/>
</dbReference>
<comment type="caution">
    <text evidence="2">The sequence shown here is derived from an EMBL/GenBank/DDBJ whole genome shotgun (WGS) entry which is preliminary data.</text>
</comment>
<sequence length="100" mass="10779">MHCLTVLYPTPDDPSAFRAYYVDKHAPLAATLPGLVRHHYAFPQRLGPGEAPFCIFQAFFSDAAAMDAALGSEIGRKVAADVPNYSPKGATLCHFKIEGA</sequence>
<protein>
    <recommendedName>
        <fullName evidence="1">EthD domain-containing protein</fullName>
    </recommendedName>
</protein>
<dbReference type="InterPro" id="IPR011008">
    <property type="entry name" value="Dimeric_a/b-barrel"/>
</dbReference>
<dbReference type="AlphaFoldDB" id="A0A0R3BV83"/>
<dbReference type="STRING" id="108015.GA0061099_1009258"/>
<dbReference type="PANTHER" id="PTHR40260">
    <property type="entry name" value="BLR8190 PROTEIN"/>
    <property type="match status" value="1"/>
</dbReference>
<evidence type="ECO:0000313" key="2">
    <source>
        <dbReference type="EMBL" id="KRP89039.1"/>
    </source>
</evidence>
<dbReference type="SUPFAM" id="SSF54909">
    <property type="entry name" value="Dimeric alpha+beta barrel"/>
    <property type="match status" value="1"/>
</dbReference>
<dbReference type="Proteomes" id="UP000051380">
    <property type="component" value="Unassembled WGS sequence"/>
</dbReference>
<feature type="domain" description="EthD" evidence="1">
    <location>
        <begin position="13"/>
        <end position="85"/>
    </location>
</feature>
<dbReference type="Gene3D" id="3.30.70.100">
    <property type="match status" value="1"/>
</dbReference>
<dbReference type="OrthoDB" id="5294870at2"/>
<dbReference type="EMBL" id="LJYF01000040">
    <property type="protein sequence ID" value="KRP89039.1"/>
    <property type="molecule type" value="Genomic_DNA"/>
</dbReference>
<reference evidence="2 3" key="1">
    <citation type="submission" date="2015-09" db="EMBL/GenBank/DDBJ databases">
        <title>Draft Genome Sequence of the Strain BR 3267 (Bradyrhizobium yuanmingense) recommended as inoculant for cowpea in Brazil.</title>
        <authorList>
            <person name="Simoes-Araujo J.L."/>
            <person name="Zilli J.E."/>
        </authorList>
    </citation>
    <scope>NUCLEOTIDE SEQUENCE [LARGE SCALE GENOMIC DNA]</scope>
    <source>
        <strain evidence="2 3">BR3267</strain>
    </source>
</reference>
<name>A0A0R3BV83_9BRAD</name>
<dbReference type="PANTHER" id="PTHR40260:SF2">
    <property type="entry name" value="BLR8190 PROTEIN"/>
    <property type="match status" value="1"/>
</dbReference>